<protein>
    <submittedName>
        <fullName evidence="1">Uncharacterized protein</fullName>
    </submittedName>
</protein>
<evidence type="ECO:0000313" key="1">
    <source>
        <dbReference type="EMBL" id="RMO32204.1"/>
    </source>
</evidence>
<name>A0A3M3UG73_PSESJ</name>
<dbReference type="EMBL" id="RBPQ01000041">
    <property type="protein sequence ID" value="RMO32204.1"/>
    <property type="molecule type" value="Genomic_DNA"/>
</dbReference>
<reference evidence="1 2" key="1">
    <citation type="submission" date="2018-08" db="EMBL/GenBank/DDBJ databases">
        <title>Recombination of ecologically and evolutionarily significant loci maintains genetic cohesion in the Pseudomonas syringae species complex.</title>
        <authorList>
            <person name="Dillon M."/>
            <person name="Thakur S."/>
            <person name="Almeida R.N.D."/>
            <person name="Weir B.S."/>
            <person name="Guttman D.S."/>
        </authorList>
    </citation>
    <scope>NUCLEOTIDE SEQUENCE [LARGE SCALE GENOMIC DNA]</scope>
    <source>
        <strain evidence="1 2">ICMP 2788</strain>
    </source>
</reference>
<comment type="caution">
    <text evidence="1">The sequence shown here is derived from an EMBL/GenBank/DDBJ whole genome shotgun (WGS) entry which is preliminary data.</text>
</comment>
<organism evidence="1 2">
    <name type="scientific">Pseudomonas syringae pv. pisi</name>
    <dbReference type="NCBI Taxonomy" id="59510"/>
    <lineage>
        <taxon>Bacteria</taxon>
        <taxon>Pseudomonadati</taxon>
        <taxon>Pseudomonadota</taxon>
        <taxon>Gammaproteobacteria</taxon>
        <taxon>Pseudomonadales</taxon>
        <taxon>Pseudomonadaceae</taxon>
        <taxon>Pseudomonas</taxon>
        <taxon>Pseudomonas syringae</taxon>
    </lineage>
</organism>
<gene>
    <name evidence="1" type="ORF">ALQ44_00642</name>
</gene>
<accession>A0A3M3UG73</accession>
<evidence type="ECO:0000313" key="2">
    <source>
        <dbReference type="Proteomes" id="UP000276886"/>
    </source>
</evidence>
<dbReference type="RefSeq" id="WP_110818152.1">
    <property type="nucleotide sequence ID" value="NZ_QJTX01000014.1"/>
</dbReference>
<dbReference type="Proteomes" id="UP000276886">
    <property type="component" value="Unassembled WGS sequence"/>
</dbReference>
<dbReference type="AlphaFoldDB" id="A0A3M3UG73"/>
<sequence length="175" mass="20058">MTDKTNKNAEMVEKKFHLLIALLKRPPDYQGHSALGVALRRQSAFSEFSDPVLELNGCSINTFKACAEAVVPGGFKTVDNLRLQALKAFDAAAQPYERPDTVRSLQRKVRLQNENIQHLEEHILRMTYVHQKIMHMYNRVADLPLELIRPTYSKDRAEIYSMVAALDLVEFWSLT</sequence>
<proteinExistence type="predicted"/>